<reference evidence="1" key="3">
    <citation type="journal article" date="2020" name="Antonie Van Leeuwenhoek">
        <title>Phylogenomic characterisation of a novel corynebacterial species pathogenic to animals.</title>
        <authorList>
            <person name="Moller J."/>
            <person name="Musella L."/>
            <person name="Melnikov V."/>
            <person name="Geissdorfer W."/>
            <person name="Burkovski A."/>
            <person name="Sangal V."/>
        </authorList>
    </citation>
    <scope>NUCLEOTIDE SEQUENCE</scope>
    <source>
        <strain evidence="1">PO100/5</strain>
    </source>
</reference>
<organism evidence="1">
    <name type="scientific">Corynebacterium silvaticum</name>
    <dbReference type="NCBI Taxonomy" id="2320431"/>
    <lineage>
        <taxon>Bacteria</taxon>
        <taxon>Bacillati</taxon>
        <taxon>Actinomycetota</taxon>
        <taxon>Actinomycetes</taxon>
        <taxon>Mycobacteriales</taxon>
        <taxon>Corynebacteriaceae</taxon>
        <taxon>Corynebacterium</taxon>
    </lineage>
</organism>
<reference evidence="1" key="1">
    <citation type="journal article" date="2014" name="BMC Vet. Res.">
        <title>First report of Corynebacterium pseudotuberculosis from caseous lymphadenitis lesions in Black Alentejano pig (Sus scrofa domesticus).</title>
        <authorList>
            <person name="Oliveira M."/>
            <person name="Barroco C."/>
            <person name="Mottola C."/>
            <person name="Santos R."/>
            <person name="Lemsaddek A."/>
            <person name="Tavares L."/>
            <person name="Semedo-Lemsaddek T."/>
        </authorList>
    </citation>
    <scope>NUCLEOTIDE SEQUENCE [LARGE SCALE GENOMIC DNA]</scope>
    <source>
        <strain evidence="1">PO100/5</strain>
    </source>
</reference>
<dbReference type="KEGG" id="csil:CBE74_09525"/>
<protein>
    <submittedName>
        <fullName evidence="1">Uncharacterized protein</fullName>
    </submittedName>
</protein>
<sequence>MFLSKKELPYWESQLQYPPTRRVYAENGQVKFVHSLGKNPELFNQGESVTASHTHALTAADIEKSSVDKN</sequence>
<dbReference type="EMBL" id="CP021417">
    <property type="protein sequence ID" value="ARU46664.1"/>
    <property type="molecule type" value="Genomic_DNA"/>
</dbReference>
<proteinExistence type="predicted"/>
<reference evidence="1" key="5">
    <citation type="journal article" date="2020" name="PLoS ONE">
        <title>Taxonomic classification of strain PO100/5 shows a broader geographic distribution and genetic markers of the recently described Corynebacterium silvaticum.</title>
        <authorList>
            <person name="Viana M.V.C."/>
            <person name="Profeta R."/>
            <person name="da Silva A.L."/>
            <person name="Hurtado R."/>
            <person name="Cerqueira J.C."/>
            <person name="Ribeiro B.F.S."/>
            <person name="Almeida M.O."/>
            <person name="Morais-Rodrigues F."/>
            <person name="Soares S.C."/>
            <person name="Oliveira M."/>
            <person name="Tavares L."/>
            <person name="Figueiredo H."/>
            <person name="Wattam A.R."/>
            <person name="Barh D."/>
            <person name="Ghosh P."/>
            <person name="Silva A."/>
            <person name="Azevedo V."/>
        </authorList>
    </citation>
    <scope>NUCLEOTIDE SEQUENCE</scope>
    <source>
        <strain evidence="1">PO100/5</strain>
    </source>
</reference>
<name>A0A7U5HMT4_9CORY</name>
<gene>
    <name evidence="1" type="ORF">CBE74_09525</name>
</gene>
<evidence type="ECO:0000313" key="1">
    <source>
        <dbReference type="EMBL" id="ARU46664.1"/>
    </source>
</evidence>
<dbReference type="AlphaFoldDB" id="A0A7U5HMT4"/>
<accession>A0A7U5HMT4</accession>
<reference evidence="1" key="2">
    <citation type="submission" date="2017-05" db="EMBL/GenBank/DDBJ databases">
        <authorList>
            <person name="Oliveira G."/>
            <person name="Souza T."/>
            <person name="Jamal S."/>
            <person name="Jaiswal A."/>
            <person name="Lima A."/>
            <person name="Gomide A."/>
            <person name="FIgueiredo H."/>
            <person name="Vasco V."/>
        </authorList>
    </citation>
    <scope>NUCLEOTIDE SEQUENCE</scope>
    <source>
        <strain evidence="1">PO100/5</strain>
    </source>
</reference>
<reference evidence="1" key="4">
    <citation type="journal article" date="2020" name="Int. J. Syst. Evol. Microbiol.">
        <title>Corynebacterium silvaticum sp. nov., a unique group of NTTB corynebacteria in wild boar and roe deer.</title>
        <authorList>
            <person name="Dangel A."/>
            <person name="Berger A."/>
            <person name="Rau J."/>
            <person name="Eisenberg T."/>
            <person name="Kampfer P."/>
            <person name="Margos G."/>
            <person name="Contzen M."/>
            <person name="Busse H.J."/>
            <person name="Konrad R."/>
            <person name="Peters M."/>
            <person name="Sting R."/>
            <person name="Sing A."/>
        </authorList>
    </citation>
    <scope>NUCLEOTIDE SEQUENCE</scope>
    <source>
        <strain evidence="1">PO100/5</strain>
    </source>
</reference>